<name>A0A6A5WXC1_9PLEO</name>
<sequence>MPKHSDTAKVLGAGAVFTAVGGAYKLSEFLYKAKRLRDVGPSNAVYVRLINRVRADLDEVKRLLTVPEVEEALADNRPKAKWVHGAMRDVRGALENITPLTERVGGDVKDGRRVGIRHRIYWLLSEKEKLENREKELNVAHASLTEVIGFLTALEPLEEKKKHVDRKVEIEVGKEPHRHERVEHRETWVEHGVAPQRVEEREVWVEHDQRGPTKRVEEREVWIEHGRDPRKHEHEIRVGHRHEPHGSERDIRIERRHQPHLHEHEIRVEHGHDPRQVQERETWVEEHGPRYEAKYYEDRHYDGRPGQVEERELHVQRDPRDPRHVEAQYVEKGPGYYDEKHYEERRFDDRGPPPRRSTDEDRVPERSTFMQSEAWKSRYGPYGEYAEYGAPQPSGAASYRSSRVVGDLGFGDEEVLNPQPVPALDRGYDRQSEVWVEQKEDYRYDQYGNRIPDHLHQTRYPRSHARSRL</sequence>
<feature type="region of interest" description="Disordered" evidence="1">
    <location>
        <begin position="300"/>
        <end position="369"/>
    </location>
</feature>
<evidence type="ECO:0000313" key="3">
    <source>
        <dbReference type="Proteomes" id="UP000799779"/>
    </source>
</evidence>
<feature type="region of interest" description="Disordered" evidence="1">
    <location>
        <begin position="410"/>
        <end position="430"/>
    </location>
</feature>
<feature type="compositionally biased region" description="Basic and acidic residues" evidence="1">
    <location>
        <begin position="300"/>
        <end position="326"/>
    </location>
</feature>
<feature type="region of interest" description="Disordered" evidence="1">
    <location>
        <begin position="447"/>
        <end position="469"/>
    </location>
</feature>
<dbReference type="Proteomes" id="UP000799779">
    <property type="component" value="Unassembled WGS sequence"/>
</dbReference>
<dbReference type="AlphaFoldDB" id="A0A6A5WXC1"/>
<reference evidence="2" key="1">
    <citation type="journal article" date="2020" name="Stud. Mycol.">
        <title>101 Dothideomycetes genomes: a test case for predicting lifestyles and emergence of pathogens.</title>
        <authorList>
            <person name="Haridas S."/>
            <person name="Albert R."/>
            <person name="Binder M."/>
            <person name="Bloem J."/>
            <person name="Labutti K."/>
            <person name="Salamov A."/>
            <person name="Andreopoulos B."/>
            <person name="Baker S."/>
            <person name="Barry K."/>
            <person name="Bills G."/>
            <person name="Bluhm B."/>
            <person name="Cannon C."/>
            <person name="Castanera R."/>
            <person name="Culley D."/>
            <person name="Daum C."/>
            <person name="Ezra D."/>
            <person name="Gonzalez J."/>
            <person name="Henrissat B."/>
            <person name="Kuo A."/>
            <person name="Liang C."/>
            <person name="Lipzen A."/>
            <person name="Lutzoni F."/>
            <person name="Magnuson J."/>
            <person name="Mondo S."/>
            <person name="Nolan M."/>
            <person name="Ohm R."/>
            <person name="Pangilinan J."/>
            <person name="Park H.-J."/>
            <person name="Ramirez L."/>
            <person name="Alfaro M."/>
            <person name="Sun H."/>
            <person name="Tritt A."/>
            <person name="Yoshinaga Y."/>
            <person name="Zwiers L.-H."/>
            <person name="Turgeon B."/>
            <person name="Goodwin S."/>
            <person name="Spatafora J."/>
            <person name="Crous P."/>
            <person name="Grigoriev I."/>
        </authorList>
    </citation>
    <scope>NUCLEOTIDE SEQUENCE</scope>
    <source>
        <strain evidence="2">CBS 123094</strain>
    </source>
</reference>
<proteinExistence type="predicted"/>
<evidence type="ECO:0000256" key="1">
    <source>
        <dbReference type="SAM" id="MobiDB-lite"/>
    </source>
</evidence>
<gene>
    <name evidence="2" type="ORF">P154DRAFT_521113</name>
</gene>
<feature type="compositionally biased region" description="Basic residues" evidence="1">
    <location>
        <begin position="457"/>
        <end position="469"/>
    </location>
</feature>
<feature type="compositionally biased region" description="Basic and acidic residues" evidence="1">
    <location>
        <begin position="337"/>
        <end position="365"/>
    </location>
</feature>
<evidence type="ECO:0000313" key="2">
    <source>
        <dbReference type="EMBL" id="KAF2002296.1"/>
    </source>
</evidence>
<organism evidence="2 3">
    <name type="scientific">Amniculicola lignicola CBS 123094</name>
    <dbReference type="NCBI Taxonomy" id="1392246"/>
    <lineage>
        <taxon>Eukaryota</taxon>
        <taxon>Fungi</taxon>
        <taxon>Dikarya</taxon>
        <taxon>Ascomycota</taxon>
        <taxon>Pezizomycotina</taxon>
        <taxon>Dothideomycetes</taxon>
        <taxon>Pleosporomycetidae</taxon>
        <taxon>Pleosporales</taxon>
        <taxon>Amniculicolaceae</taxon>
        <taxon>Amniculicola</taxon>
    </lineage>
</organism>
<protein>
    <submittedName>
        <fullName evidence="2">Uncharacterized protein</fullName>
    </submittedName>
</protein>
<keyword evidence="3" id="KW-1185">Reference proteome</keyword>
<dbReference type="EMBL" id="ML977578">
    <property type="protein sequence ID" value="KAF2002296.1"/>
    <property type="molecule type" value="Genomic_DNA"/>
</dbReference>
<accession>A0A6A5WXC1</accession>
<dbReference type="OrthoDB" id="5140048at2759"/>